<evidence type="ECO:0000256" key="4">
    <source>
        <dbReference type="ARBA" id="ARBA00016377"/>
    </source>
</evidence>
<dbReference type="PANTHER" id="PTHR11839:SF18">
    <property type="entry name" value="NUDIX HYDROLASE DOMAIN-CONTAINING PROTEIN"/>
    <property type="match status" value="1"/>
</dbReference>
<comment type="cofactor">
    <cofactor evidence="2">
        <name>Mg(2+)</name>
        <dbReference type="ChEBI" id="CHEBI:18420"/>
    </cofactor>
</comment>
<dbReference type="InterPro" id="IPR015797">
    <property type="entry name" value="NUDIX_hydrolase-like_dom_sf"/>
</dbReference>
<evidence type="ECO:0000256" key="2">
    <source>
        <dbReference type="ARBA" id="ARBA00001946"/>
    </source>
</evidence>
<sequence length="186" mass="20642">METGLSMKPSDKEELLLTGARFNVHAMNLVGSDGKTYVREVIRHPGAVVLLPMLDCDTVVMIENHRPTVAETLLELPAGTREPNEAVEITAARELAEETGYVAETLTLLHEFYSAPGICDERMFLYVATGLTAGESQREATEQIENRIADRDQIRKWIAEGRICDAKTLVGLYAFLYNPLCQTTTP</sequence>
<dbReference type="InterPro" id="IPR020084">
    <property type="entry name" value="NUDIX_hydrolase_CS"/>
</dbReference>
<evidence type="ECO:0000256" key="3">
    <source>
        <dbReference type="ARBA" id="ARBA00007275"/>
    </source>
</evidence>
<protein>
    <recommendedName>
        <fullName evidence="4">GDP-mannose pyrophosphatase</fullName>
    </recommendedName>
    <alternativeName>
        <fullName evidence="6">GDP-mannose hydrolase</fullName>
    </alternativeName>
    <alternativeName>
        <fullName evidence="7">GDPMK</fullName>
    </alternativeName>
</protein>
<dbReference type="InterPro" id="IPR000086">
    <property type="entry name" value="NUDIX_hydrolase_dom"/>
</dbReference>
<comment type="caution">
    <text evidence="9">The sequence shown here is derived from an EMBL/GenBank/DDBJ whole genome shotgun (WGS) entry which is preliminary data.</text>
</comment>
<name>A0A5C6DEY8_9BACT</name>
<dbReference type="Gene3D" id="3.90.79.10">
    <property type="entry name" value="Nucleoside Triphosphate Pyrophosphohydrolase"/>
    <property type="match status" value="1"/>
</dbReference>
<evidence type="ECO:0000256" key="5">
    <source>
        <dbReference type="ARBA" id="ARBA00022801"/>
    </source>
</evidence>
<evidence type="ECO:0000256" key="6">
    <source>
        <dbReference type="ARBA" id="ARBA00032162"/>
    </source>
</evidence>
<dbReference type="GO" id="GO:0005829">
    <property type="term" value="C:cytosol"/>
    <property type="evidence" value="ECO:0007669"/>
    <property type="project" value="TreeGrafter"/>
</dbReference>
<dbReference type="Pfam" id="PF00293">
    <property type="entry name" value="NUDIX"/>
    <property type="match status" value="1"/>
</dbReference>
<dbReference type="EMBL" id="SJPV01000008">
    <property type="protein sequence ID" value="TWU34387.1"/>
    <property type="molecule type" value="Genomic_DNA"/>
</dbReference>
<evidence type="ECO:0000256" key="7">
    <source>
        <dbReference type="ARBA" id="ARBA00032272"/>
    </source>
</evidence>
<comment type="catalytic activity">
    <reaction evidence="1">
        <text>GDP-alpha-D-mannose + H2O = alpha-D-mannose 1-phosphate + GMP + 2 H(+)</text>
        <dbReference type="Rhea" id="RHEA:27978"/>
        <dbReference type="ChEBI" id="CHEBI:15377"/>
        <dbReference type="ChEBI" id="CHEBI:15378"/>
        <dbReference type="ChEBI" id="CHEBI:57527"/>
        <dbReference type="ChEBI" id="CHEBI:58115"/>
        <dbReference type="ChEBI" id="CHEBI:58409"/>
    </reaction>
</comment>
<dbReference type="GO" id="GO:0006753">
    <property type="term" value="P:nucleoside phosphate metabolic process"/>
    <property type="evidence" value="ECO:0007669"/>
    <property type="project" value="TreeGrafter"/>
</dbReference>
<dbReference type="CDD" id="cd03424">
    <property type="entry name" value="NUDIX_ADPRase_Nudt5_UGPPase_Nudt14"/>
    <property type="match status" value="1"/>
</dbReference>
<feature type="domain" description="Nudix hydrolase" evidence="8">
    <location>
        <begin position="19"/>
        <end position="171"/>
    </location>
</feature>
<comment type="similarity">
    <text evidence="3">Belongs to the Nudix hydrolase family. NudK subfamily.</text>
</comment>
<dbReference type="GO" id="GO:0019693">
    <property type="term" value="P:ribose phosphate metabolic process"/>
    <property type="evidence" value="ECO:0007669"/>
    <property type="project" value="TreeGrafter"/>
</dbReference>
<evidence type="ECO:0000256" key="1">
    <source>
        <dbReference type="ARBA" id="ARBA00000847"/>
    </source>
</evidence>
<evidence type="ECO:0000313" key="10">
    <source>
        <dbReference type="Proteomes" id="UP000319143"/>
    </source>
</evidence>
<dbReference type="GO" id="GO:0016787">
    <property type="term" value="F:hydrolase activity"/>
    <property type="evidence" value="ECO:0007669"/>
    <property type="project" value="UniProtKB-KW"/>
</dbReference>
<dbReference type="PROSITE" id="PS51462">
    <property type="entry name" value="NUDIX"/>
    <property type="match status" value="1"/>
</dbReference>
<dbReference type="SUPFAM" id="SSF55811">
    <property type="entry name" value="Nudix"/>
    <property type="match status" value="1"/>
</dbReference>
<organism evidence="9 10">
    <name type="scientific">Novipirellula artificiosorum</name>
    <dbReference type="NCBI Taxonomy" id="2528016"/>
    <lineage>
        <taxon>Bacteria</taxon>
        <taxon>Pseudomonadati</taxon>
        <taxon>Planctomycetota</taxon>
        <taxon>Planctomycetia</taxon>
        <taxon>Pirellulales</taxon>
        <taxon>Pirellulaceae</taxon>
        <taxon>Novipirellula</taxon>
    </lineage>
</organism>
<dbReference type="PANTHER" id="PTHR11839">
    <property type="entry name" value="UDP/ADP-SUGAR PYROPHOSPHATASE"/>
    <property type="match status" value="1"/>
</dbReference>
<evidence type="ECO:0000259" key="8">
    <source>
        <dbReference type="PROSITE" id="PS51462"/>
    </source>
</evidence>
<dbReference type="Proteomes" id="UP000319143">
    <property type="component" value="Unassembled WGS sequence"/>
</dbReference>
<proteinExistence type="inferred from homology"/>
<accession>A0A5C6DEY8</accession>
<dbReference type="AlphaFoldDB" id="A0A5C6DEY8"/>
<keyword evidence="5 9" id="KW-0378">Hydrolase</keyword>
<dbReference type="PROSITE" id="PS00893">
    <property type="entry name" value="NUDIX_BOX"/>
    <property type="match status" value="1"/>
</dbReference>
<evidence type="ECO:0000313" key="9">
    <source>
        <dbReference type="EMBL" id="TWU34387.1"/>
    </source>
</evidence>
<reference evidence="9 10" key="1">
    <citation type="submission" date="2019-02" db="EMBL/GenBank/DDBJ databases">
        <title>Deep-cultivation of Planctomycetes and their phenomic and genomic characterization uncovers novel biology.</title>
        <authorList>
            <person name="Wiegand S."/>
            <person name="Jogler M."/>
            <person name="Boedeker C."/>
            <person name="Pinto D."/>
            <person name="Vollmers J."/>
            <person name="Rivas-Marin E."/>
            <person name="Kohn T."/>
            <person name="Peeters S.H."/>
            <person name="Heuer A."/>
            <person name="Rast P."/>
            <person name="Oberbeckmann S."/>
            <person name="Bunk B."/>
            <person name="Jeske O."/>
            <person name="Meyerdierks A."/>
            <person name="Storesund J.E."/>
            <person name="Kallscheuer N."/>
            <person name="Luecker S."/>
            <person name="Lage O.M."/>
            <person name="Pohl T."/>
            <person name="Merkel B.J."/>
            <person name="Hornburger P."/>
            <person name="Mueller R.-W."/>
            <person name="Bruemmer F."/>
            <person name="Labrenz M."/>
            <person name="Spormann A.M."/>
            <person name="Op Den Camp H."/>
            <person name="Overmann J."/>
            <person name="Amann R."/>
            <person name="Jetten M.S.M."/>
            <person name="Mascher T."/>
            <person name="Medema M.H."/>
            <person name="Devos D.P."/>
            <person name="Kaster A.-K."/>
            <person name="Ovreas L."/>
            <person name="Rohde M."/>
            <person name="Galperin M.Y."/>
            <person name="Jogler C."/>
        </authorList>
    </citation>
    <scope>NUCLEOTIDE SEQUENCE [LARGE SCALE GENOMIC DNA]</scope>
    <source>
        <strain evidence="9 10">Poly41</strain>
    </source>
</reference>
<keyword evidence="10" id="KW-1185">Reference proteome</keyword>
<dbReference type="FunFam" id="3.90.79.10:FF:000024">
    <property type="entry name" value="ADP-ribose pyrophosphatase"/>
    <property type="match status" value="1"/>
</dbReference>
<gene>
    <name evidence="9" type="primary">nudF_2</name>
    <name evidence="9" type="ORF">Poly41_45350</name>
</gene>